<feature type="compositionally biased region" description="Basic and acidic residues" evidence="5">
    <location>
        <begin position="53"/>
        <end position="63"/>
    </location>
</feature>
<dbReference type="GO" id="GO:0003755">
    <property type="term" value="F:peptidyl-prolyl cis-trans isomerase activity"/>
    <property type="evidence" value="ECO:0007669"/>
    <property type="project" value="UniProtKB-KW"/>
</dbReference>
<dbReference type="RefSeq" id="XP_073393187.1">
    <property type="nucleotide sequence ID" value="XM_073537086.1"/>
</dbReference>
<dbReference type="RefSeq" id="XP_024387899.1">
    <property type="nucleotide sequence ID" value="XM_024532131.2"/>
</dbReference>
<dbReference type="Gene3D" id="1.25.40.10">
    <property type="entry name" value="Tetratricopeptide repeat domain"/>
    <property type="match status" value="1"/>
</dbReference>
<dbReference type="GeneID" id="112288190"/>
<dbReference type="GO" id="GO:0005886">
    <property type="term" value="C:plasma membrane"/>
    <property type="evidence" value="ECO:0007669"/>
    <property type="project" value="EnsemblPlants"/>
</dbReference>
<dbReference type="PaxDb" id="3218-PP1S364_48V6.1"/>
<name>A9TXU5_PHYPA</name>
<dbReference type="RefSeq" id="XP_024387898.1">
    <property type="nucleotide sequence ID" value="XM_024532130.2"/>
</dbReference>
<dbReference type="OrthoDB" id="433738at2759"/>
<evidence type="ECO:0000256" key="1">
    <source>
        <dbReference type="ARBA" id="ARBA00022737"/>
    </source>
</evidence>
<accession>A9TXU5</accession>
<dbReference type="Gramene" id="Pp3c11_5900V3.2">
    <property type="protein sequence ID" value="Pp3c11_5900V3.2"/>
    <property type="gene ID" value="Pp3c11_5900"/>
</dbReference>
<feature type="region of interest" description="Disordered" evidence="5">
    <location>
        <begin position="1"/>
        <end position="78"/>
    </location>
</feature>
<dbReference type="RefSeq" id="XP_024387897.1">
    <property type="nucleotide sequence ID" value="XM_024532129.2"/>
</dbReference>
<dbReference type="InterPro" id="IPR011990">
    <property type="entry name" value="TPR-like_helical_dom_sf"/>
</dbReference>
<evidence type="ECO:0000313" key="8">
    <source>
        <dbReference type="EnsemblPlants" id="Pp3c11_5900V3.1"/>
    </source>
</evidence>
<dbReference type="GO" id="GO:0048366">
    <property type="term" value="P:leaf development"/>
    <property type="evidence" value="ECO:0007669"/>
    <property type="project" value="EnsemblPlants"/>
</dbReference>
<dbReference type="SUPFAM" id="SSF48452">
    <property type="entry name" value="TPR-like"/>
    <property type="match status" value="1"/>
</dbReference>
<dbReference type="Pfam" id="PF00254">
    <property type="entry name" value="FKBP_C"/>
    <property type="match status" value="1"/>
</dbReference>
<dbReference type="InterPro" id="IPR013105">
    <property type="entry name" value="TPR_2"/>
</dbReference>
<dbReference type="GO" id="GO:0010928">
    <property type="term" value="P:regulation of auxin mediated signaling pathway"/>
    <property type="evidence" value="ECO:0007669"/>
    <property type="project" value="EnsemblPlants"/>
</dbReference>
<dbReference type="InterPro" id="IPR001179">
    <property type="entry name" value="PPIase_FKBP_dom"/>
</dbReference>
<evidence type="ECO:0000313" key="7">
    <source>
        <dbReference type="EMBL" id="PNR44880.1"/>
    </source>
</evidence>
<reference evidence="7 9" key="1">
    <citation type="journal article" date="2008" name="Science">
        <title>The Physcomitrella genome reveals evolutionary insights into the conquest of land by plants.</title>
        <authorList>
            <person name="Rensing S."/>
            <person name="Lang D."/>
            <person name="Zimmer A."/>
            <person name="Terry A."/>
            <person name="Salamov A."/>
            <person name="Shapiro H."/>
            <person name="Nishiyama T."/>
            <person name="Perroud P.-F."/>
            <person name="Lindquist E."/>
            <person name="Kamisugi Y."/>
            <person name="Tanahashi T."/>
            <person name="Sakakibara K."/>
            <person name="Fujita T."/>
            <person name="Oishi K."/>
            <person name="Shin-I T."/>
            <person name="Kuroki Y."/>
            <person name="Toyoda A."/>
            <person name="Suzuki Y."/>
            <person name="Hashimoto A."/>
            <person name="Yamaguchi K."/>
            <person name="Sugano A."/>
            <person name="Kohara Y."/>
            <person name="Fujiyama A."/>
            <person name="Anterola A."/>
            <person name="Aoki S."/>
            <person name="Ashton N."/>
            <person name="Barbazuk W.B."/>
            <person name="Barker E."/>
            <person name="Bennetzen J."/>
            <person name="Bezanilla M."/>
            <person name="Blankenship R."/>
            <person name="Cho S.H."/>
            <person name="Dutcher S."/>
            <person name="Estelle M."/>
            <person name="Fawcett J.A."/>
            <person name="Gundlach H."/>
            <person name="Hanada K."/>
            <person name="Heyl A."/>
            <person name="Hicks K.A."/>
            <person name="Hugh J."/>
            <person name="Lohr M."/>
            <person name="Mayer K."/>
            <person name="Melkozernov A."/>
            <person name="Murata T."/>
            <person name="Nelson D."/>
            <person name="Pils B."/>
            <person name="Prigge M."/>
            <person name="Reiss B."/>
            <person name="Renner T."/>
            <person name="Rombauts S."/>
            <person name="Rushton P."/>
            <person name="Sanderfoot A."/>
            <person name="Schween G."/>
            <person name="Shiu S.-H."/>
            <person name="Stueber K."/>
            <person name="Theodoulou F.L."/>
            <person name="Tu H."/>
            <person name="Van de Peer Y."/>
            <person name="Verrier P.J."/>
            <person name="Waters E."/>
            <person name="Wood A."/>
            <person name="Yang L."/>
            <person name="Cove D."/>
            <person name="Cuming A."/>
            <person name="Hasebe M."/>
            <person name="Lucas S."/>
            <person name="Mishler D.B."/>
            <person name="Reski R."/>
            <person name="Grigoriev I."/>
            <person name="Quatrano R.S."/>
            <person name="Boore J.L."/>
        </authorList>
    </citation>
    <scope>NUCLEOTIDE SEQUENCE [LARGE SCALE GENOMIC DNA]</scope>
    <source>
        <strain evidence="8 9">cv. Gransden 2004</strain>
    </source>
</reference>
<dbReference type="SUPFAM" id="SSF54534">
    <property type="entry name" value="FKBP-like"/>
    <property type="match status" value="1"/>
</dbReference>
<dbReference type="FunFam" id="1.25.40.10:FF:000052">
    <property type="entry name" value="Aryl-hydrocarbon-interacting protein-like 1"/>
    <property type="match status" value="1"/>
</dbReference>
<reference evidence="7 9" key="2">
    <citation type="journal article" date="2018" name="Plant J.">
        <title>The Physcomitrella patens chromosome-scale assembly reveals moss genome structure and evolution.</title>
        <authorList>
            <person name="Lang D."/>
            <person name="Ullrich K.K."/>
            <person name="Murat F."/>
            <person name="Fuchs J."/>
            <person name="Jenkins J."/>
            <person name="Haas F.B."/>
            <person name="Piednoel M."/>
            <person name="Gundlach H."/>
            <person name="Van Bel M."/>
            <person name="Meyberg R."/>
            <person name="Vives C."/>
            <person name="Morata J."/>
            <person name="Symeonidi A."/>
            <person name="Hiss M."/>
            <person name="Muchero W."/>
            <person name="Kamisugi Y."/>
            <person name="Saleh O."/>
            <person name="Blanc G."/>
            <person name="Decker E.L."/>
            <person name="van Gessel N."/>
            <person name="Grimwood J."/>
            <person name="Hayes R.D."/>
            <person name="Graham S.W."/>
            <person name="Gunter L.E."/>
            <person name="McDaniel S.F."/>
            <person name="Hoernstein S.N.W."/>
            <person name="Larsson A."/>
            <person name="Li F.W."/>
            <person name="Perroud P.F."/>
            <person name="Phillips J."/>
            <person name="Ranjan P."/>
            <person name="Rokshar D.S."/>
            <person name="Rothfels C.J."/>
            <person name="Schneider L."/>
            <person name="Shu S."/>
            <person name="Stevenson D.W."/>
            <person name="Thummler F."/>
            <person name="Tillich M."/>
            <person name="Villarreal Aguilar J.C."/>
            <person name="Widiez T."/>
            <person name="Wong G.K."/>
            <person name="Wymore A."/>
            <person name="Zhang Y."/>
            <person name="Zimmer A.D."/>
            <person name="Quatrano R.S."/>
            <person name="Mayer K.F.X."/>
            <person name="Goodstein D."/>
            <person name="Casacuberta J.M."/>
            <person name="Vandepoele K."/>
            <person name="Reski R."/>
            <person name="Cuming A.C."/>
            <person name="Tuskan G.A."/>
            <person name="Maumus F."/>
            <person name="Salse J."/>
            <person name="Schmutz J."/>
            <person name="Rensing S.A."/>
        </authorList>
    </citation>
    <scope>NUCLEOTIDE SEQUENCE [LARGE SCALE GENOMIC DNA]</scope>
    <source>
        <strain evidence="8 9">cv. Gransden 2004</strain>
    </source>
</reference>
<dbReference type="GO" id="GO:1901703">
    <property type="term" value="P:protein localization involved in auxin polar transport"/>
    <property type="evidence" value="ECO:0007669"/>
    <property type="project" value="EnsemblPlants"/>
</dbReference>
<dbReference type="EnsemblPlants" id="Pp3c11_5900V3.2">
    <property type="protein sequence ID" value="Pp3c11_5900V3.2"/>
    <property type="gene ID" value="Pp3c11_5900"/>
</dbReference>
<dbReference type="GO" id="GO:0090627">
    <property type="term" value="P:plant epidermal cell differentiation"/>
    <property type="evidence" value="ECO:0007669"/>
    <property type="project" value="EnsemblPlants"/>
</dbReference>
<dbReference type="GO" id="GO:0044183">
    <property type="term" value="F:protein folding chaperone"/>
    <property type="evidence" value="ECO:0007669"/>
    <property type="project" value="EnsemblPlants"/>
</dbReference>
<dbReference type="OMA" id="ICVASMK"/>
<dbReference type="STRING" id="3218.A9TXU5"/>
<dbReference type="EnsemblPlants" id="Pp3c11_5900V3.1">
    <property type="protein sequence ID" value="Pp3c11_5900V3.1"/>
    <property type="gene ID" value="Pp3c11_5900"/>
</dbReference>
<dbReference type="SMART" id="SM00028">
    <property type="entry name" value="TPR"/>
    <property type="match status" value="3"/>
</dbReference>
<dbReference type="HOGENOM" id="CLU_013615_4_0_1"/>
<organism evidence="7">
    <name type="scientific">Physcomitrium patens</name>
    <name type="common">Spreading-leaved earth moss</name>
    <name type="synonym">Physcomitrella patens</name>
    <dbReference type="NCBI Taxonomy" id="3218"/>
    <lineage>
        <taxon>Eukaryota</taxon>
        <taxon>Viridiplantae</taxon>
        <taxon>Streptophyta</taxon>
        <taxon>Embryophyta</taxon>
        <taxon>Bryophyta</taxon>
        <taxon>Bryophytina</taxon>
        <taxon>Bryopsida</taxon>
        <taxon>Funariidae</taxon>
        <taxon>Funariales</taxon>
        <taxon>Funariaceae</taxon>
        <taxon>Physcomitrium</taxon>
    </lineage>
</organism>
<keyword evidence="3" id="KW-0413">Isomerase</keyword>
<proteinExistence type="predicted"/>
<evidence type="ECO:0000256" key="2">
    <source>
        <dbReference type="ARBA" id="ARBA00022803"/>
    </source>
</evidence>
<keyword evidence="1" id="KW-0677">Repeat</keyword>
<dbReference type="Proteomes" id="UP000006727">
    <property type="component" value="Chromosome 11"/>
</dbReference>
<dbReference type="GO" id="GO:2000012">
    <property type="term" value="P:regulation of auxin polar transport"/>
    <property type="evidence" value="ECO:0007669"/>
    <property type="project" value="EnsemblPlants"/>
</dbReference>
<keyword evidence="9" id="KW-1185">Reference proteome</keyword>
<dbReference type="RefSeq" id="XP_024387895.1">
    <property type="nucleotide sequence ID" value="XM_024532127.2"/>
</dbReference>
<dbReference type="eggNOG" id="KOG0543">
    <property type="taxonomic scope" value="Eukaryota"/>
</dbReference>
<protein>
    <recommendedName>
        <fullName evidence="3">peptidylprolyl isomerase</fullName>
        <ecNumber evidence="3">5.2.1.8</ecNumber>
    </recommendedName>
</protein>
<evidence type="ECO:0000256" key="3">
    <source>
        <dbReference type="PROSITE-ProRule" id="PRU00277"/>
    </source>
</evidence>
<feature type="domain" description="PPIase FKBP-type" evidence="6">
    <location>
        <begin position="108"/>
        <end position="200"/>
    </location>
</feature>
<keyword evidence="3" id="KW-0697">Rotamase</keyword>
<dbReference type="InterPro" id="IPR046357">
    <property type="entry name" value="PPIase_dom_sf"/>
</dbReference>
<keyword evidence="2 4" id="KW-0802">TPR repeat</keyword>
<sequence>MGHEYDVQPSVESESAALLEEREKAASSDSDTETKVQNQQDHERPIAPASKVDASETAKHETTEEGDILEERDESLPPRVKSEKVLIKEGVSKQVIKEGQGDGPPPRHSSCFVHYRAWTASTMHKFDDTWNEQQPQELRLGHEKKVLKGLAIGVGSMKIGERALLHISYNLAYGKEGSFSFPNVPPMADVLYEVELIGYQEPREGRVPGEMVVEERIEAADRRRVDGNELFKEGKIAEAMQQYEMALAYMGDDFMFQLFGKYHDMAIAVKNPCHLNLAMCMLKIHRFEEAIGHCSVVLAEDPKNTKALFRRGKARAELGQTDAAKGDFEKARQLEPDNKDVIRELRLIAKQERELYDKQREMYKGLFKPPPTTTTSQSSATHWYSKVWQWIAPLFRIFSKLQRSKEE</sequence>
<gene>
    <name evidence="8" type="primary">LOC112288190</name>
    <name evidence="7" type="ORF">PHYPA_014650</name>
</gene>
<dbReference type="Pfam" id="PF07719">
    <property type="entry name" value="TPR_2"/>
    <property type="match status" value="1"/>
</dbReference>
<reference evidence="8" key="3">
    <citation type="submission" date="2020-12" db="UniProtKB">
        <authorList>
            <consortium name="EnsemblPlants"/>
        </authorList>
    </citation>
    <scope>IDENTIFICATION</scope>
</reference>
<dbReference type="InterPro" id="IPR019734">
    <property type="entry name" value="TPR_rpt"/>
</dbReference>
<evidence type="ECO:0000313" key="9">
    <source>
        <dbReference type="Proteomes" id="UP000006727"/>
    </source>
</evidence>
<dbReference type="GO" id="GO:0051510">
    <property type="term" value="P:regulation of unidimensional cell growth"/>
    <property type="evidence" value="ECO:0007669"/>
    <property type="project" value="EnsemblPlants"/>
</dbReference>
<dbReference type="PROSITE" id="PS50005">
    <property type="entry name" value="TPR"/>
    <property type="match status" value="1"/>
</dbReference>
<evidence type="ECO:0000256" key="4">
    <source>
        <dbReference type="PROSITE-ProRule" id="PRU00339"/>
    </source>
</evidence>
<dbReference type="Gramene" id="Pp3c11_5900V3.1">
    <property type="protein sequence ID" value="Pp3c11_5900V3.1"/>
    <property type="gene ID" value="Pp3c11_5900"/>
</dbReference>
<dbReference type="InterPro" id="IPR039663">
    <property type="entry name" value="AIP/AIPL1/TTC9"/>
</dbReference>
<dbReference type="EC" id="5.2.1.8" evidence="3"/>
<dbReference type="GO" id="GO:0005516">
    <property type="term" value="F:calmodulin binding"/>
    <property type="evidence" value="ECO:0007669"/>
    <property type="project" value="EnsemblPlants"/>
</dbReference>
<dbReference type="EnsemblPlants" id="Pp3c11_5900V3.3">
    <property type="protein sequence ID" value="Pp3c11_5900V3.3"/>
    <property type="gene ID" value="Pp3c11_5900"/>
</dbReference>
<dbReference type="Gene3D" id="3.10.50.40">
    <property type="match status" value="1"/>
</dbReference>
<dbReference type="AlphaFoldDB" id="A9TXU5"/>
<dbReference type="RefSeq" id="XP_024387892.1">
    <property type="nucleotide sequence ID" value="XM_024532124.2"/>
</dbReference>
<dbReference type="PANTHER" id="PTHR11242">
    <property type="entry name" value="ARYL HYDROCARBON RECEPTOR INTERACTING PROTEIN RELATED"/>
    <property type="match status" value="1"/>
</dbReference>
<feature type="compositionally biased region" description="Acidic residues" evidence="5">
    <location>
        <begin position="64"/>
        <end position="73"/>
    </location>
</feature>
<dbReference type="PROSITE" id="PS50059">
    <property type="entry name" value="FKBP_PPIASE"/>
    <property type="match status" value="1"/>
</dbReference>
<dbReference type="PANTHER" id="PTHR11242:SF0">
    <property type="entry name" value="TPR_REGION DOMAIN-CONTAINING PROTEIN"/>
    <property type="match status" value="1"/>
</dbReference>
<dbReference type="EMBL" id="ABEU02000011">
    <property type="protein sequence ID" value="PNR44880.1"/>
    <property type="molecule type" value="Genomic_DNA"/>
</dbReference>
<evidence type="ECO:0000256" key="5">
    <source>
        <dbReference type="SAM" id="MobiDB-lite"/>
    </source>
</evidence>
<dbReference type="RefSeq" id="XP_024387894.1">
    <property type="nucleotide sequence ID" value="XM_024532126.2"/>
</dbReference>
<comment type="catalytic activity">
    <reaction evidence="3">
        <text>[protein]-peptidylproline (omega=180) = [protein]-peptidylproline (omega=0)</text>
        <dbReference type="Rhea" id="RHEA:16237"/>
        <dbReference type="Rhea" id="RHEA-COMP:10747"/>
        <dbReference type="Rhea" id="RHEA-COMP:10748"/>
        <dbReference type="ChEBI" id="CHEBI:83833"/>
        <dbReference type="ChEBI" id="CHEBI:83834"/>
        <dbReference type="EC" id="5.2.1.8"/>
    </reaction>
</comment>
<dbReference type="Gramene" id="Pp3c11_5900V3.3">
    <property type="protein sequence ID" value="Pp3c11_5900V3.3"/>
    <property type="gene ID" value="Pp3c11_5900"/>
</dbReference>
<feature type="repeat" description="TPR" evidence="4">
    <location>
        <begin position="305"/>
        <end position="338"/>
    </location>
</feature>
<evidence type="ECO:0000259" key="6">
    <source>
        <dbReference type="PROSITE" id="PS50059"/>
    </source>
</evidence>